<gene>
    <name evidence="2" type="ORF">sS8_4827</name>
</gene>
<dbReference type="Gene3D" id="1.20.1260.10">
    <property type="match status" value="1"/>
</dbReference>
<dbReference type="InterPro" id="IPR012347">
    <property type="entry name" value="Ferritin-like"/>
</dbReference>
<keyword evidence="3" id="KW-1185">Reference proteome</keyword>
<dbReference type="AlphaFoldDB" id="A0A250KYN2"/>
<dbReference type="CDD" id="cd00657">
    <property type="entry name" value="Ferritin_like"/>
    <property type="match status" value="1"/>
</dbReference>
<dbReference type="Proteomes" id="UP000266313">
    <property type="component" value="Chromosome"/>
</dbReference>
<sequence>MPWDESKLNTLLRDEISAVETYQQALDKLRSEPEIAETAQISSICEDHRDSANKLRERIIRNGGKPTEDSGAWGTWSKMVMGGAKLIGDKAALTALRQGEENGIQDYQDALQETDLPADVRNLIQTTLLPRQQQHLNVLNRLIESP</sequence>
<evidence type="ECO:0000313" key="3">
    <source>
        <dbReference type="Proteomes" id="UP000266313"/>
    </source>
</evidence>
<dbReference type="InterPro" id="IPR009078">
    <property type="entry name" value="Ferritin-like_SF"/>
</dbReference>
<reference evidence="2 3" key="1">
    <citation type="submission" date="2016-12" db="EMBL/GenBank/DDBJ databases">
        <title>Genome sequencing of Methylocaldum marinum.</title>
        <authorList>
            <person name="Takeuchi M."/>
            <person name="Kamagata Y."/>
            <person name="Hiraoka S."/>
            <person name="Oshima K."/>
            <person name="Hattori M."/>
            <person name="Iwasaki W."/>
        </authorList>
    </citation>
    <scope>NUCLEOTIDE SEQUENCE [LARGE SCALE GENOMIC DNA]</scope>
    <source>
        <strain evidence="2 3">S8</strain>
    </source>
</reference>
<proteinExistence type="predicted"/>
<feature type="domain" description="DUF2383" evidence="1">
    <location>
        <begin position="6"/>
        <end position="113"/>
    </location>
</feature>
<dbReference type="SUPFAM" id="SSF47240">
    <property type="entry name" value="Ferritin-like"/>
    <property type="match status" value="1"/>
</dbReference>
<accession>A0A250KYN2</accession>
<evidence type="ECO:0000313" key="2">
    <source>
        <dbReference type="EMBL" id="BBA36750.1"/>
    </source>
</evidence>
<organism evidence="2 3">
    <name type="scientific">Methylocaldum marinum</name>
    <dbReference type="NCBI Taxonomy" id="1432792"/>
    <lineage>
        <taxon>Bacteria</taxon>
        <taxon>Pseudomonadati</taxon>
        <taxon>Pseudomonadota</taxon>
        <taxon>Gammaproteobacteria</taxon>
        <taxon>Methylococcales</taxon>
        <taxon>Methylococcaceae</taxon>
        <taxon>Methylocaldum</taxon>
    </lineage>
</organism>
<dbReference type="EMBL" id="AP017928">
    <property type="protein sequence ID" value="BBA36750.1"/>
    <property type="molecule type" value="Genomic_DNA"/>
</dbReference>
<evidence type="ECO:0000259" key="1">
    <source>
        <dbReference type="Pfam" id="PF09537"/>
    </source>
</evidence>
<dbReference type="Pfam" id="PF09537">
    <property type="entry name" value="DUF2383"/>
    <property type="match status" value="1"/>
</dbReference>
<protein>
    <recommendedName>
        <fullName evidence="1">DUF2383 domain-containing protein</fullName>
    </recommendedName>
</protein>
<dbReference type="RefSeq" id="WP_119631869.1">
    <property type="nucleotide sequence ID" value="NZ_AP017928.1"/>
</dbReference>
<dbReference type="InterPro" id="IPR019052">
    <property type="entry name" value="DUF2383"/>
</dbReference>
<dbReference type="OrthoDB" id="281274at2"/>
<dbReference type="KEGG" id="mmai:sS8_4827"/>
<name>A0A250KYN2_9GAMM</name>